<dbReference type="Pfam" id="PF21880">
    <property type="entry name" value="DUF6916"/>
    <property type="match status" value="1"/>
</dbReference>
<evidence type="ECO:0000313" key="4">
    <source>
        <dbReference type="Proteomes" id="UP000584867"/>
    </source>
</evidence>
<gene>
    <name evidence="3" type="ORF">HDF15_004371</name>
</gene>
<protein>
    <recommendedName>
        <fullName evidence="2">DUF6916 domain-containing protein</fullName>
    </recommendedName>
</protein>
<dbReference type="PROSITE" id="PS51318">
    <property type="entry name" value="TAT"/>
    <property type="match status" value="1"/>
</dbReference>
<evidence type="ECO:0000313" key="3">
    <source>
        <dbReference type="EMBL" id="MBB5066001.1"/>
    </source>
</evidence>
<comment type="caution">
    <text evidence="3">The sequence shown here is derived from an EMBL/GenBank/DDBJ whole genome shotgun (WGS) entry which is preliminary data.</text>
</comment>
<proteinExistence type="predicted"/>
<dbReference type="AlphaFoldDB" id="A0A7W8EBS2"/>
<dbReference type="InterPro" id="IPR054209">
    <property type="entry name" value="DUF6916"/>
</dbReference>
<feature type="signal peptide" evidence="1">
    <location>
        <begin position="1"/>
        <end position="26"/>
    </location>
</feature>
<keyword evidence="1" id="KW-0732">Signal</keyword>
<feature type="chain" id="PRO_5030560892" description="DUF6916 domain-containing protein" evidence="1">
    <location>
        <begin position="27"/>
        <end position="194"/>
    </location>
</feature>
<sequence>MPSRRNFLAAAAAAMTGAALPHSLFAERLGGDVFTNASLGAYTQGLLTQTTFEKHLGSVFTAFLENNAVGYLLLQKVDGLQASTTATNPSLPTANSLQPAATLATQHTVAAAQQQMTAFHLTFSTSAVFNQGTYLLDHGILGRFAAFLVPGDAVKGSGTCGATFCYLANDAIKPSVPSPALPVSLRMSPGTFTN</sequence>
<dbReference type="RefSeq" id="WP_184259179.1">
    <property type="nucleotide sequence ID" value="NZ_JACHIO010000022.1"/>
</dbReference>
<dbReference type="InterPro" id="IPR019546">
    <property type="entry name" value="TAT_signal_bac_arc"/>
</dbReference>
<accession>A0A7W8EBS2</accession>
<reference evidence="3 4" key="1">
    <citation type="submission" date="2020-08" db="EMBL/GenBank/DDBJ databases">
        <title>Genomic Encyclopedia of Type Strains, Phase IV (KMG-V): Genome sequencing to study the core and pangenomes of soil and plant-associated prokaryotes.</title>
        <authorList>
            <person name="Whitman W."/>
        </authorList>
    </citation>
    <scope>NUCLEOTIDE SEQUENCE [LARGE SCALE GENOMIC DNA]</scope>
    <source>
        <strain evidence="3 4">X5P3</strain>
    </source>
</reference>
<dbReference type="InterPro" id="IPR006311">
    <property type="entry name" value="TAT_signal"/>
</dbReference>
<dbReference type="Proteomes" id="UP000584867">
    <property type="component" value="Unassembled WGS sequence"/>
</dbReference>
<feature type="domain" description="DUF6916" evidence="2">
    <location>
        <begin position="47"/>
        <end position="151"/>
    </location>
</feature>
<evidence type="ECO:0000256" key="1">
    <source>
        <dbReference type="SAM" id="SignalP"/>
    </source>
</evidence>
<name>A0A7W8EBS2_9BACT</name>
<dbReference type="EMBL" id="JACHIO010000022">
    <property type="protein sequence ID" value="MBB5066001.1"/>
    <property type="molecule type" value="Genomic_DNA"/>
</dbReference>
<evidence type="ECO:0000259" key="2">
    <source>
        <dbReference type="Pfam" id="PF21880"/>
    </source>
</evidence>
<organism evidence="3 4">
    <name type="scientific">Granulicella mallensis</name>
    <dbReference type="NCBI Taxonomy" id="940614"/>
    <lineage>
        <taxon>Bacteria</taxon>
        <taxon>Pseudomonadati</taxon>
        <taxon>Acidobacteriota</taxon>
        <taxon>Terriglobia</taxon>
        <taxon>Terriglobales</taxon>
        <taxon>Acidobacteriaceae</taxon>
        <taxon>Granulicella</taxon>
    </lineage>
</organism>
<dbReference type="NCBIfam" id="TIGR01409">
    <property type="entry name" value="TAT_signal_seq"/>
    <property type="match status" value="1"/>
</dbReference>